<comment type="similarity">
    <text evidence="1">Belongs to the carbohydrate kinase PfkB family.</text>
</comment>
<protein>
    <submittedName>
        <fullName evidence="7">2-dehydro-3-deoxygluconokinase</fullName>
    </submittedName>
</protein>
<keyword evidence="5" id="KW-0067">ATP-binding</keyword>
<organism evidence="7 8">
    <name type="scientific">Paenibacillus yonginensis</name>
    <dbReference type="NCBI Taxonomy" id="1462996"/>
    <lineage>
        <taxon>Bacteria</taxon>
        <taxon>Bacillati</taxon>
        <taxon>Bacillota</taxon>
        <taxon>Bacilli</taxon>
        <taxon>Bacillales</taxon>
        <taxon>Paenibacillaceae</taxon>
        <taxon>Paenibacillus</taxon>
    </lineage>
</organism>
<evidence type="ECO:0000256" key="4">
    <source>
        <dbReference type="ARBA" id="ARBA00022777"/>
    </source>
</evidence>
<dbReference type="GO" id="GO:0005524">
    <property type="term" value="F:ATP binding"/>
    <property type="evidence" value="ECO:0007669"/>
    <property type="project" value="UniProtKB-KW"/>
</dbReference>
<keyword evidence="3" id="KW-0547">Nucleotide-binding</keyword>
<name>A0A1B1MZ30_9BACL</name>
<dbReference type="PANTHER" id="PTHR43085">
    <property type="entry name" value="HEXOKINASE FAMILY MEMBER"/>
    <property type="match status" value="1"/>
</dbReference>
<keyword evidence="2" id="KW-0808">Transferase</keyword>
<dbReference type="CDD" id="cd01166">
    <property type="entry name" value="KdgK"/>
    <property type="match status" value="1"/>
</dbReference>
<accession>A0A1B1MZ30</accession>
<dbReference type="SUPFAM" id="SSF53613">
    <property type="entry name" value="Ribokinase-like"/>
    <property type="match status" value="1"/>
</dbReference>
<evidence type="ECO:0000256" key="3">
    <source>
        <dbReference type="ARBA" id="ARBA00022741"/>
    </source>
</evidence>
<dbReference type="KEGG" id="pyg:AWM70_07360"/>
<keyword evidence="8" id="KW-1185">Reference proteome</keyword>
<dbReference type="OrthoDB" id="9813569at2"/>
<evidence type="ECO:0000256" key="2">
    <source>
        <dbReference type="ARBA" id="ARBA00022679"/>
    </source>
</evidence>
<evidence type="ECO:0000313" key="7">
    <source>
        <dbReference type="EMBL" id="ANS74418.1"/>
    </source>
</evidence>
<dbReference type="GO" id="GO:0016301">
    <property type="term" value="F:kinase activity"/>
    <property type="evidence" value="ECO:0007669"/>
    <property type="project" value="UniProtKB-KW"/>
</dbReference>
<reference evidence="7 8" key="1">
    <citation type="submission" date="2016-01" db="EMBL/GenBank/DDBJ databases">
        <title>Complete Genome Sequence of Paenibacillus yonginensis DCY84, a novel Plant Growth-Promoting Bacteria with Elicitation of Induced Systemic Resistance.</title>
        <authorList>
            <person name="Kim Y.J."/>
            <person name="Yang D.C."/>
            <person name="Sukweenadhi J."/>
        </authorList>
    </citation>
    <scope>NUCLEOTIDE SEQUENCE [LARGE SCALE GENOMIC DNA]</scope>
    <source>
        <strain evidence="7 8">DCY84</strain>
    </source>
</reference>
<dbReference type="InterPro" id="IPR002173">
    <property type="entry name" value="Carboh/pur_kinase_PfkB_CS"/>
</dbReference>
<dbReference type="Gene3D" id="3.40.1190.20">
    <property type="match status" value="1"/>
</dbReference>
<dbReference type="EMBL" id="CP014167">
    <property type="protein sequence ID" value="ANS74418.1"/>
    <property type="molecule type" value="Genomic_DNA"/>
</dbReference>
<evidence type="ECO:0000256" key="5">
    <source>
        <dbReference type="ARBA" id="ARBA00022840"/>
    </source>
</evidence>
<keyword evidence="4 7" id="KW-0418">Kinase</keyword>
<dbReference type="InterPro" id="IPR029056">
    <property type="entry name" value="Ribokinase-like"/>
</dbReference>
<dbReference type="PANTHER" id="PTHR43085:SF1">
    <property type="entry name" value="PSEUDOURIDINE KINASE-RELATED"/>
    <property type="match status" value="1"/>
</dbReference>
<dbReference type="AlphaFoldDB" id="A0A1B1MZ30"/>
<dbReference type="InterPro" id="IPR050306">
    <property type="entry name" value="PfkB_Carbo_kinase"/>
</dbReference>
<feature type="domain" description="Carbohydrate kinase PfkB" evidence="6">
    <location>
        <begin position="11"/>
        <end position="303"/>
    </location>
</feature>
<dbReference type="PROSITE" id="PS00584">
    <property type="entry name" value="PFKB_KINASES_2"/>
    <property type="match status" value="1"/>
</dbReference>
<dbReference type="RefSeq" id="WP_068695076.1">
    <property type="nucleotide sequence ID" value="NZ_CP014167.1"/>
</dbReference>
<dbReference type="STRING" id="1462996.AWM70_07360"/>
<evidence type="ECO:0000256" key="1">
    <source>
        <dbReference type="ARBA" id="ARBA00010688"/>
    </source>
</evidence>
<dbReference type="InterPro" id="IPR011611">
    <property type="entry name" value="PfkB_dom"/>
</dbReference>
<evidence type="ECO:0000259" key="6">
    <source>
        <dbReference type="Pfam" id="PF00294"/>
    </source>
</evidence>
<gene>
    <name evidence="7" type="ORF">AWM70_07360</name>
</gene>
<evidence type="ECO:0000313" key="8">
    <source>
        <dbReference type="Proteomes" id="UP000092573"/>
    </source>
</evidence>
<dbReference type="Pfam" id="PF00294">
    <property type="entry name" value="PfkB"/>
    <property type="match status" value="1"/>
</dbReference>
<sequence>MSKQLAAITFGEPMVMFRAEEFGELENVTSFSKAVAGAENNVATGLCRLGHPTGYVTKLGDDSLGRHILQVQQKEGIETSGVKMSSERPTGLLLKSRVQSGDPKVEYYRKNSASSTLGIDDFDPDYFGLAGHLHVTGISAALSPSTLEFSRHAMDYMKALKRTVSFDPNLRPVLWSDQETMIRITNELAARADWFMPGIGEARILTGLTSPEEIADFYLSQGVSLVAIKMGPSGAYFKSSGLEGYVPGFKVDEVVDTVGAGDAFAVGVISGMLEKLDVRSAVLRGNALGALAVMSPGDMDGLPRRSELESFLAKAIPVS</sequence>
<proteinExistence type="inferred from homology"/>
<dbReference type="Proteomes" id="UP000092573">
    <property type="component" value="Chromosome"/>
</dbReference>